<dbReference type="Proteomes" id="UP000460751">
    <property type="component" value="Unassembled WGS sequence"/>
</dbReference>
<gene>
    <name evidence="2" type="ORF">GLW01_14305</name>
</gene>
<keyword evidence="3" id="KW-1185">Reference proteome</keyword>
<name>A0A9X4YE13_9GAMM</name>
<dbReference type="EMBL" id="WMEX01000009">
    <property type="protein sequence ID" value="MYL27962.1"/>
    <property type="molecule type" value="Genomic_DNA"/>
</dbReference>
<evidence type="ECO:0000256" key="1">
    <source>
        <dbReference type="SAM" id="SignalP"/>
    </source>
</evidence>
<dbReference type="RefSeq" id="WP_160899510.1">
    <property type="nucleotide sequence ID" value="NZ_WMEX01000009.1"/>
</dbReference>
<sequence>MIRKTTATTLIALLMVTTAFAWAGEPRELNLNASHGDLGLGGLKQWNFSLTMDGALDPADAPDKGHAQTESRTKLNLDRFLFSSRMDNLSIQFGHHQAARQGLLFDGDTDWGLSATSELEPLNSNLSVFAVSAGEAPDTVREMQLSGDTPWYTGGVWEATLPIAGSDTTFWAGYVAGSRNSRAMHQQGYSVGIQSGWDDNRLRLTLERAISRRSALDQRPDHKVSDTAHTVALRYRPETHLPFLGWEFGAEAKHVGDAFHTPGNLSMTGARSSRRVFLNLTPFDNGSLGYSYRQLKESYGPHRVTSHGNELFAGLTLSPWGWLSLQPYGEFEHREYGSLDMTGQQSLFRLTADAWLIPDELVYRNTFKLSRTREPVDSLQIRDRRRQYLGGELQWQALAPTHNRTGLDVNLSFSADRYESRLNRGGSLDDYQVLLSISSGGEGGSRIW</sequence>
<protein>
    <submittedName>
        <fullName evidence="2">Uncharacterized protein</fullName>
    </submittedName>
</protein>
<evidence type="ECO:0000313" key="2">
    <source>
        <dbReference type="EMBL" id="MYL27962.1"/>
    </source>
</evidence>
<organism evidence="2 3">
    <name type="scientific">Vreelandella halophila</name>
    <dbReference type="NCBI Taxonomy" id="86177"/>
    <lineage>
        <taxon>Bacteria</taxon>
        <taxon>Pseudomonadati</taxon>
        <taxon>Pseudomonadota</taxon>
        <taxon>Gammaproteobacteria</taxon>
        <taxon>Oceanospirillales</taxon>
        <taxon>Halomonadaceae</taxon>
        <taxon>Vreelandella</taxon>
    </lineage>
</organism>
<proteinExistence type="predicted"/>
<comment type="caution">
    <text evidence="2">The sequence shown here is derived from an EMBL/GenBank/DDBJ whole genome shotgun (WGS) entry which is preliminary data.</text>
</comment>
<dbReference type="OrthoDB" id="545475at2"/>
<dbReference type="AlphaFoldDB" id="A0A9X4YE13"/>
<accession>A0A9X4YE13</accession>
<reference evidence="2 3" key="1">
    <citation type="submission" date="2019-11" db="EMBL/GenBank/DDBJ databases">
        <title>Genome sequences of 17 halophilic strains isolated from different environments.</title>
        <authorList>
            <person name="Furrow R.E."/>
        </authorList>
    </citation>
    <scope>NUCLEOTIDE SEQUENCE [LARGE SCALE GENOMIC DNA]</scope>
    <source>
        <strain evidence="2 3">22507_15_FS</strain>
    </source>
</reference>
<feature type="chain" id="PRO_5040909622" evidence="1">
    <location>
        <begin position="24"/>
        <end position="448"/>
    </location>
</feature>
<keyword evidence="1" id="KW-0732">Signal</keyword>
<evidence type="ECO:0000313" key="3">
    <source>
        <dbReference type="Proteomes" id="UP000460751"/>
    </source>
</evidence>
<feature type="signal peptide" evidence="1">
    <location>
        <begin position="1"/>
        <end position="23"/>
    </location>
</feature>